<evidence type="ECO:0000313" key="6">
    <source>
        <dbReference type="EMBL" id="PRQ51117.1"/>
    </source>
</evidence>
<dbReference type="OMA" id="RISVPEC"/>
<dbReference type="Proteomes" id="UP000238479">
    <property type="component" value="Chromosome 2"/>
</dbReference>
<dbReference type="EMBL" id="PDCK01000040">
    <property type="protein sequence ID" value="PRQ51117.1"/>
    <property type="molecule type" value="Genomic_DNA"/>
</dbReference>
<dbReference type="AlphaFoldDB" id="A0A2P6RXF8"/>
<evidence type="ECO:0000256" key="1">
    <source>
        <dbReference type="ARBA" id="ARBA00022860"/>
    </source>
</evidence>
<comment type="subunit">
    <text evidence="3">Binds to multiple calmodulin (CaM) in the presence of Ca(2+) and CaM-like proteins.</text>
</comment>
<dbReference type="PROSITE" id="PS50096">
    <property type="entry name" value="IQ"/>
    <property type="match status" value="2"/>
</dbReference>
<reference evidence="6 7" key="1">
    <citation type="journal article" date="2018" name="Nat. Genet.">
        <title>The Rosa genome provides new insights in the design of modern roses.</title>
        <authorList>
            <person name="Bendahmane M."/>
        </authorList>
    </citation>
    <scope>NUCLEOTIDE SEQUENCE [LARGE SCALE GENOMIC DNA]</scope>
    <source>
        <strain evidence="7">cv. Old Blush</strain>
    </source>
</reference>
<dbReference type="STRING" id="74649.A0A2P6RXF8"/>
<organism evidence="6 7">
    <name type="scientific">Rosa chinensis</name>
    <name type="common">China rose</name>
    <dbReference type="NCBI Taxonomy" id="74649"/>
    <lineage>
        <taxon>Eukaryota</taxon>
        <taxon>Viridiplantae</taxon>
        <taxon>Streptophyta</taxon>
        <taxon>Embryophyta</taxon>
        <taxon>Tracheophyta</taxon>
        <taxon>Spermatophyta</taxon>
        <taxon>Magnoliopsida</taxon>
        <taxon>eudicotyledons</taxon>
        <taxon>Gunneridae</taxon>
        <taxon>Pentapetalae</taxon>
        <taxon>rosids</taxon>
        <taxon>fabids</taxon>
        <taxon>Rosales</taxon>
        <taxon>Rosaceae</taxon>
        <taxon>Rosoideae</taxon>
        <taxon>Rosoideae incertae sedis</taxon>
        <taxon>Rosa</taxon>
    </lineage>
</organism>
<dbReference type="Gramene" id="PRQ51117">
    <property type="protein sequence ID" value="PRQ51117"/>
    <property type="gene ID" value="RchiOBHm_Chr2g0140781"/>
</dbReference>
<evidence type="ECO:0000259" key="5">
    <source>
        <dbReference type="Pfam" id="PF13178"/>
    </source>
</evidence>
<feature type="domain" description="DUF4005" evidence="5">
    <location>
        <begin position="313"/>
        <end position="391"/>
    </location>
</feature>
<dbReference type="Pfam" id="PF13178">
    <property type="entry name" value="DUF4005"/>
    <property type="match status" value="1"/>
</dbReference>
<evidence type="ECO:0000256" key="2">
    <source>
        <dbReference type="ARBA" id="ARBA00024341"/>
    </source>
</evidence>
<dbReference type="InterPro" id="IPR025064">
    <property type="entry name" value="DUF4005"/>
</dbReference>
<dbReference type="OrthoDB" id="1704267at2759"/>
<dbReference type="GO" id="GO:0005516">
    <property type="term" value="F:calmodulin binding"/>
    <property type="evidence" value="ECO:0007669"/>
    <property type="project" value="UniProtKB-KW"/>
</dbReference>
<gene>
    <name evidence="6" type="ORF">RchiOBHm_Chr2g0140781</name>
</gene>
<accession>A0A2P6RXF8</accession>
<sequence length="409" mass="45922">MGRARRWLKALLGMKKEKDPLELPNSTTNTTRPGDRKEKRRWSFSKSLKDASPISHVPANLPPNVSPADSAWLRSYLAETEKEQNKHAIAVAAATAAAADAAVAAAQAAVAVVRLTSKGGCGGDLFGKRERWAAMRIQTVFRGYLARKAHRALRGLVKLQALVRGFLVRKRAAATLHGMQALIRAQTSVRYQRARRSFNKENRFLPESRPRKSIERFDEARSEFYSKRLSATYEPSLNGLDESPKIVEIDTFRTRSRSRRYNTVLSEYGEDVPYTSSPLPCPIPTRITVPGGQQLQDCEWYFTADECKFTTAHSTPRLASSFRSNAPSTPAKSVCGDSFFQPYSNCPNYMSSTKSFKAKSRSHSAPKQRPEPLPRKRLSLDEILAARNSVSGIRMHRPYNQVQEEVLNY</sequence>
<feature type="region of interest" description="Disordered" evidence="4">
    <location>
        <begin position="357"/>
        <end position="377"/>
    </location>
</feature>
<comment type="caution">
    <text evidence="6">The sequence shown here is derived from an EMBL/GenBank/DDBJ whole genome shotgun (WGS) entry which is preliminary data.</text>
</comment>
<dbReference type="PANTHER" id="PTHR32295">
    <property type="entry name" value="IQ-DOMAIN 5-RELATED"/>
    <property type="match status" value="1"/>
</dbReference>
<feature type="region of interest" description="Disordered" evidence="4">
    <location>
        <begin position="18"/>
        <end position="47"/>
    </location>
</feature>
<dbReference type="SMART" id="SM00015">
    <property type="entry name" value="IQ"/>
    <property type="match status" value="2"/>
</dbReference>
<keyword evidence="7" id="KW-1185">Reference proteome</keyword>
<evidence type="ECO:0000256" key="4">
    <source>
        <dbReference type="SAM" id="MobiDB-lite"/>
    </source>
</evidence>
<dbReference type="Pfam" id="PF00612">
    <property type="entry name" value="IQ"/>
    <property type="match status" value="2"/>
</dbReference>
<dbReference type="PANTHER" id="PTHR32295:SF287">
    <property type="entry name" value="PROTEIN IQ-DOMAIN 26"/>
    <property type="match status" value="1"/>
</dbReference>
<protein>
    <submittedName>
        <fullName evidence="6">Putative IQ motif, EF-hand binding protein</fullName>
    </submittedName>
</protein>
<dbReference type="InterPro" id="IPR000048">
    <property type="entry name" value="IQ_motif_EF-hand-BS"/>
</dbReference>
<proteinExistence type="inferred from homology"/>
<keyword evidence="1" id="KW-0112">Calmodulin-binding</keyword>
<feature type="compositionally biased region" description="Basic and acidic residues" evidence="4">
    <location>
        <begin position="368"/>
        <end position="377"/>
    </location>
</feature>
<evidence type="ECO:0000313" key="7">
    <source>
        <dbReference type="Proteomes" id="UP000238479"/>
    </source>
</evidence>
<name>A0A2P6RXF8_ROSCH</name>
<evidence type="ECO:0000256" key="3">
    <source>
        <dbReference type="ARBA" id="ARBA00024378"/>
    </source>
</evidence>
<feature type="compositionally biased region" description="Basic residues" evidence="4">
    <location>
        <begin position="357"/>
        <end position="366"/>
    </location>
</feature>
<comment type="similarity">
    <text evidence="2">Belongs to the IQD family.</text>
</comment>